<protein>
    <submittedName>
        <fullName evidence="1">DNA phosphorothioation-associated protein 4</fullName>
    </submittedName>
</protein>
<sequence length="153" mass="17501">MSNRRIKRPKNQEDGYKTLIDSEEFGVFLTYKDVFMTSGALGFMEQKRMKFSSSAEGIPWSVFTLDTDETIINAIALAETEDISILRDDPDSFDKKMQIFEEYAAGGFEILYNLVTDNPKVALTSLFDFIMSMEDEVNDKDRNLRGIADMLSF</sequence>
<dbReference type="NCBIfam" id="TIGR04062">
    <property type="entry name" value="dnd_assoc_4"/>
    <property type="match status" value="1"/>
</dbReference>
<evidence type="ECO:0000313" key="1">
    <source>
        <dbReference type="EMBL" id="MCZ8538291.1"/>
    </source>
</evidence>
<reference evidence="1" key="1">
    <citation type="submission" date="2022-05" db="EMBL/GenBank/DDBJ databases">
        <authorList>
            <person name="Colautti A."/>
            <person name="Iacumin L."/>
        </authorList>
    </citation>
    <scope>NUCLEOTIDE SEQUENCE</scope>
    <source>
        <strain evidence="1">SK 55</strain>
    </source>
</reference>
<name>A0A9X3RE67_9BACL</name>
<comment type="caution">
    <text evidence="1">The sequence shown here is derived from an EMBL/GenBank/DDBJ whole genome shotgun (WGS) entry which is preliminary data.</text>
</comment>
<accession>A0A9X3RE67</accession>
<keyword evidence="2" id="KW-1185">Reference proteome</keyword>
<proteinExistence type="predicted"/>
<dbReference type="AlphaFoldDB" id="A0A9X3RE67"/>
<evidence type="ECO:0000313" key="2">
    <source>
        <dbReference type="Proteomes" id="UP001152173"/>
    </source>
</evidence>
<dbReference type="EMBL" id="JAMKBJ010000015">
    <property type="protein sequence ID" value="MCZ8538291.1"/>
    <property type="molecule type" value="Genomic_DNA"/>
</dbReference>
<gene>
    <name evidence="1" type="ORF">M9R32_13930</name>
</gene>
<dbReference type="InterPro" id="IPR023983">
    <property type="entry name" value="DNA_S_mod_dnd_assoc_4"/>
</dbReference>
<dbReference type="RefSeq" id="WP_269927366.1">
    <property type="nucleotide sequence ID" value="NZ_JAMKBJ010000015.1"/>
</dbReference>
<dbReference type="Proteomes" id="UP001152173">
    <property type="component" value="Unassembled WGS sequence"/>
</dbReference>
<organism evidence="1 2">
    <name type="scientific">Paenisporosarcina quisquiliarum</name>
    <dbReference type="NCBI Taxonomy" id="365346"/>
    <lineage>
        <taxon>Bacteria</taxon>
        <taxon>Bacillati</taxon>
        <taxon>Bacillota</taxon>
        <taxon>Bacilli</taxon>
        <taxon>Bacillales</taxon>
        <taxon>Caryophanaceae</taxon>
        <taxon>Paenisporosarcina</taxon>
    </lineage>
</organism>